<dbReference type="InterPro" id="IPR036188">
    <property type="entry name" value="FAD/NAD-bd_sf"/>
</dbReference>
<organism evidence="3 4">
    <name type="scientific">Rhizobium herbae</name>
    <dbReference type="NCBI Taxonomy" id="508661"/>
    <lineage>
        <taxon>Bacteria</taxon>
        <taxon>Pseudomonadati</taxon>
        <taxon>Pseudomonadota</taxon>
        <taxon>Alphaproteobacteria</taxon>
        <taxon>Hyphomicrobiales</taxon>
        <taxon>Rhizobiaceae</taxon>
        <taxon>Rhizobium/Agrobacterium group</taxon>
        <taxon>Rhizobium</taxon>
    </lineage>
</organism>
<proteinExistence type="predicted"/>
<dbReference type="Pfam" id="PF01266">
    <property type="entry name" value="DAO"/>
    <property type="match status" value="1"/>
</dbReference>
<keyword evidence="4" id="KW-1185">Reference proteome</keyword>
<evidence type="ECO:0000313" key="3">
    <source>
        <dbReference type="EMBL" id="MBP1861953.1"/>
    </source>
</evidence>
<sequence length="378" mass="40048">MKTDVLIVGGGITGSLAAQHLAARGVDVTIIDREQPGLGSTAASTAMLQWEIDCTLGELSEFYGFDRAASLYRRSAAAVQGLTGLVGALGFDCVFRPRSTLYIAAGEVGPAALREEHLLRQRAGLPGMLLDHAELLSRFGIDRAAAILSPGAADADPMLLSWGLLRDAAARGARLIDAMATAYHDAPGAVTVETDGPFVIEARHVILATGYVMPDFVKSEIHRTASSWAIATTPQAPGSLWPGSELIWEASENYNYARTTADGRIIIGGGDDDTVDPTERDSKMPEKAAALIDDLVKLWPAAQPVVDYSWSGAFGETEDGLPLIGVVPGMPRILAAYGYGGNGITFSFMASRMLAELCAGHREDWFDAFAIDRPSPAG</sequence>
<dbReference type="Proteomes" id="UP000823786">
    <property type="component" value="Unassembled WGS sequence"/>
</dbReference>
<keyword evidence="1" id="KW-0560">Oxidoreductase</keyword>
<dbReference type="Gene3D" id="3.50.50.60">
    <property type="entry name" value="FAD/NAD(P)-binding domain"/>
    <property type="match status" value="1"/>
</dbReference>
<evidence type="ECO:0000313" key="4">
    <source>
        <dbReference type="Proteomes" id="UP000823786"/>
    </source>
</evidence>
<reference evidence="3 4" key="1">
    <citation type="submission" date="2021-03" db="EMBL/GenBank/DDBJ databases">
        <title>Genomic Encyclopedia of Type Strains, Phase IV (KMG-IV): sequencing the most valuable type-strain genomes for metagenomic binning, comparative biology and taxonomic classification.</title>
        <authorList>
            <person name="Goeker M."/>
        </authorList>
    </citation>
    <scope>NUCLEOTIDE SEQUENCE [LARGE SCALE GENOMIC DNA]</scope>
    <source>
        <strain evidence="3 4">DSM 26427</strain>
    </source>
</reference>
<dbReference type="PANTHER" id="PTHR13847">
    <property type="entry name" value="SARCOSINE DEHYDROGENASE-RELATED"/>
    <property type="match status" value="1"/>
</dbReference>
<dbReference type="InterPro" id="IPR006076">
    <property type="entry name" value="FAD-dep_OxRdtase"/>
</dbReference>
<comment type="caution">
    <text evidence="3">The sequence shown here is derived from an EMBL/GenBank/DDBJ whole genome shotgun (WGS) entry which is preliminary data.</text>
</comment>
<evidence type="ECO:0000256" key="1">
    <source>
        <dbReference type="ARBA" id="ARBA00023002"/>
    </source>
</evidence>
<feature type="domain" description="FAD dependent oxidoreductase" evidence="2">
    <location>
        <begin position="4"/>
        <end position="357"/>
    </location>
</feature>
<accession>A0ABS4EVJ3</accession>
<evidence type="ECO:0000259" key="2">
    <source>
        <dbReference type="Pfam" id="PF01266"/>
    </source>
</evidence>
<dbReference type="PRINTS" id="PR00420">
    <property type="entry name" value="RNGMNOXGNASE"/>
</dbReference>
<dbReference type="SUPFAM" id="SSF51905">
    <property type="entry name" value="FAD/NAD(P)-binding domain"/>
    <property type="match status" value="1"/>
</dbReference>
<name>A0ABS4EVJ3_9HYPH</name>
<dbReference type="Gene3D" id="3.30.9.10">
    <property type="entry name" value="D-Amino Acid Oxidase, subunit A, domain 2"/>
    <property type="match status" value="1"/>
</dbReference>
<gene>
    <name evidence="3" type="ORF">J2Z75_005482</name>
</gene>
<dbReference type="EMBL" id="JAGGJV010000012">
    <property type="protein sequence ID" value="MBP1861953.1"/>
    <property type="molecule type" value="Genomic_DNA"/>
</dbReference>
<dbReference type="PANTHER" id="PTHR13847:SF201">
    <property type="entry name" value="PUTATIBE OXIDOREDUCTASE"/>
    <property type="match status" value="1"/>
</dbReference>
<protein>
    <submittedName>
        <fullName evidence="3">Glycine/D-amino acid oxidase-like deaminating enzyme</fullName>
    </submittedName>
</protein>